<feature type="region of interest" description="Disordered" evidence="1">
    <location>
        <begin position="113"/>
        <end position="132"/>
    </location>
</feature>
<feature type="compositionally biased region" description="Acidic residues" evidence="1">
    <location>
        <begin position="1"/>
        <end position="11"/>
    </location>
</feature>
<name>A0A9Q2ZNR1_9MICO</name>
<feature type="compositionally biased region" description="Basic and acidic residues" evidence="1">
    <location>
        <begin position="113"/>
        <end position="130"/>
    </location>
</feature>
<protein>
    <submittedName>
        <fullName evidence="2">Uncharacterized protein</fullName>
    </submittedName>
</protein>
<evidence type="ECO:0000313" key="2">
    <source>
        <dbReference type="EMBL" id="MBT1540487.1"/>
    </source>
</evidence>
<evidence type="ECO:0000313" key="3">
    <source>
        <dbReference type="Proteomes" id="UP000709437"/>
    </source>
</evidence>
<feature type="region of interest" description="Disordered" evidence="1">
    <location>
        <begin position="1"/>
        <end position="29"/>
    </location>
</feature>
<proteinExistence type="predicted"/>
<dbReference type="Proteomes" id="UP000709437">
    <property type="component" value="Unassembled WGS sequence"/>
</dbReference>
<dbReference type="AlphaFoldDB" id="A0A9Q2ZNR1"/>
<accession>A0A9Q2ZNR1</accession>
<evidence type="ECO:0000256" key="1">
    <source>
        <dbReference type="SAM" id="MobiDB-lite"/>
    </source>
</evidence>
<comment type="caution">
    <text evidence="2">The sequence shown here is derived from an EMBL/GenBank/DDBJ whole genome shotgun (WGS) entry which is preliminary data.</text>
</comment>
<organism evidence="2 3">
    <name type="scientific">Curtobacterium flaccumfaciens pv. flaccumfaciens</name>
    <dbReference type="NCBI Taxonomy" id="138532"/>
    <lineage>
        <taxon>Bacteria</taxon>
        <taxon>Bacillati</taxon>
        <taxon>Actinomycetota</taxon>
        <taxon>Actinomycetes</taxon>
        <taxon>Micrococcales</taxon>
        <taxon>Microbacteriaceae</taxon>
        <taxon>Curtobacterium</taxon>
    </lineage>
</organism>
<reference evidence="2" key="1">
    <citation type="submission" date="2021-05" db="EMBL/GenBank/DDBJ databases">
        <title>Whole genome sequence of Curtobacterium flaccumfaciens pv. flaccumfaciens strain CFBP 3417.</title>
        <authorList>
            <person name="Osdaghi E."/>
            <person name="Taghouti G."/>
            <person name="Portier P."/>
            <person name="Fazliarab A."/>
            <person name="Taghavi S.M."/>
            <person name="Briand M."/>
            <person name="Le-Saux M."/>
            <person name="Jacques M.-A."/>
        </authorList>
    </citation>
    <scope>NUCLEOTIDE SEQUENCE</scope>
    <source>
        <strain evidence="2">CFBP 3417</strain>
    </source>
</reference>
<sequence length="270" mass="29397">MTDADVPDDETFSFTMSGGGTPRGHLQDPSAVTLHLDPRLLGDTARGKEMFARAIEQQHTALSDYATAIAAADGDVTAPAVQDAATALHQALQFLPIAHTVYTGVGFPTARVGDDPRPTSLRPERGERGLGVHPDMLTAITGDTSQRWELACEEDLPLAVEITLATDPDENVRSAFLMGTRSRTVVLLMEQRETDPGVLDQLAQQSYASPERKFPLRFMHLAPRELDGLYELLGLDEQAIARAEARWAQAQDRNERISVGDALREIGVIS</sequence>
<gene>
    <name evidence="2" type="ORF">KK103_01825</name>
</gene>
<dbReference type="EMBL" id="JAHEWX010000001">
    <property type="protein sequence ID" value="MBT1540487.1"/>
    <property type="molecule type" value="Genomic_DNA"/>
</dbReference>
<dbReference type="RefSeq" id="WP_161598131.1">
    <property type="nucleotide sequence ID" value="NZ_JAHEWX010000001.1"/>
</dbReference>